<organism evidence="2">
    <name type="scientific">Planktothricoides raciborskii GIHE-MW2</name>
    <dbReference type="NCBI Taxonomy" id="2792601"/>
    <lineage>
        <taxon>Bacteria</taxon>
        <taxon>Bacillati</taxon>
        <taxon>Cyanobacteriota</taxon>
        <taxon>Cyanophyceae</taxon>
        <taxon>Oscillatoriophycideae</taxon>
        <taxon>Oscillatoriales</taxon>
        <taxon>Oscillatoriaceae</taxon>
        <taxon>Planktothricoides</taxon>
    </lineage>
</organism>
<proteinExistence type="predicted"/>
<dbReference type="Pfam" id="PF05378">
    <property type="entry name" value="Hydant_A_N"/>
    <property type="match status" value="1"/>
</dbReference>
<name>A0AAU8JG14_9CYAN</name>
<dbReference type="AlphaFoldDB" id="A0AAU8JG14"/>
<dbReference type="EMBL" id="CP159837">
    <property type="protein sequence ID" value="XCM37663.1"/>
    <property type="molecule type" value="Genomic_DNA"/>
</dbReference>
<accession>A0AAU8JG14</accession>
<sequence>MTKQNGWEFWIDRGGTFTDIVAKRPDGKLVIHKVLSENPD</sequence>
<feature type="domain" description="Hydantoinase/oxoprolinase N-terminal" evidence="1">
    <location>
        <begin position="9"/>
        <end position="38"/>
    </location>
</feature>
<gene>
    <name evidence="2" type="ORF">ABWT76_000446</name>
</gene>
<protein>
    <submittedName>
        <fullName evidence="2">Hydantoinase/oxoprolinase N-terminal domain-containing protein</fullName>
    </submittedName>
</protein>
<dbReference type="InterPro" id="IPR008040">
    <property type="entry name" value="Hydant_A_N"/>
</dbReference>
<evidence type="ECO:0000259" key="1">
    <source>
        <dbReference type="Pfam" id="PF05378"/>
    </source>
</evidence>
<reference evidence="2" key="1">
    <citation type="submission" date="2024-07" db="EMBL/GenBank/DDBJ databases">
        <authorList>
            <person name="Kim Y.J."/>
            <person name="Jeong J.Y."/>
        </authorList>
    </citation>
    <scope>NUCLEOTIDE SEQUENCE</scope>
    <source>
        <strain evidence="2">GIHE-MW2</strain>
    </source>
</reference>
<evidence type="ECO:0000313" key="2">
    <source>
        <dbReference type="EMBL" id="XCM37663.1"/>
    </source>
</evidence>